<comment type="subcellular location">
    <subcellularLocation>
        <location evidence="1">Membrane</location>
        <topology evidence="1">Multi-pass membrane protein</topology>
    </subcellularLocation>
</comment>
<accession>A0A2H9T6L7</accession>
<dbReference type="PANTHER" id="PTHR11958:SF63">
    <property type="entry name" value="AMINO ACID TRANSPORTER"/>
    <property type="match status" value="1"/>
</dbReference>
<evidence type="ECO:0000256" key="2">
    <source>
        <dbReference type="ARBA" id="ARBA00022448"/>
    </source>
</evidence>
<evidence type="ECO:0000256" key="6">
    <source>
        <dbReference type="SAM" id="MobiDB-lite"/>
    </source>
</evidence>
<feature type="transmembrane region" description="Helical" evidence="7">
    <location>
        <begin position="7"/>
        <end position="26"/>
    </location>
</feature>
<dbReference type="Pfam" id="PF00375">
    <property type="entry name" value="SDF"/>
    <property type="match status" value="1"/>
</dbReference>
<feature type="transmembrane region" description="Helical" evidence="7">
    <location>
        <begin position="147"/>
        <end position="167"/>
    </location>
</feature>
<dbReference type="PANTHER" id="PTHR11958">
    <property type="entry name" value="SODIUM/DICARBOXYLATE SYMPORTER-RELATED"/>
    <property type="match status" value="1"/>
</dbReference>
<comment type="caution">
    <text evidence="8">The sequence shown here is derived from an EMBL/GenBank/DDBJ whole genome shotgun (WGS) entry which is preliminary data.</text>
</comment>
<dbReference type="InterPro" id="IPR036458">
    <property type="entry name" value="Na:dicarbo_symporter_sf"/>
</dbReference>
<name>A0A2H9T6L7_9ZZZZ</name>
<protein>
    <submittedName>
        <fullName evidence="8">Proton/glutamate-aspartate symporter</fullName>
    </submittedName>
</protein>
<keyword evidence="5 7" id="KW-0472">Membrane</keyword>
<dbReference type="EMBL" id="NSIT01000120">
    <property type="protein sequence ID" value="PJE78870.1"/>
    <property type="molecule type" value="Genomic_DNA"/>
</dbReference>
<keyword evidence="4 7" id="KW-1133">Transmembrane helix</keyword>
<feature type="transmembrane region" description="Helical" evidence="7">
    <location>
        <begin position="338"/>
        <end position="364"/>
    </location>
</feature>
<dbReference type="PRINTS" id="PR00173">
    <property type="entry name" value="EDTRNSPORT"/>
</dbReference>
<feature type="transmembrane region" description="Helical" evidence="7">
    <location>
        <begin position="86"/>
        <end position="108"/>
    </location>
</feature>
<evidence type="ECO:0000256" key="7">
    <source>
        <dbReference type="SAM" id="Phobius"/>
    </source>
</evidence>
<proteinExistence type="predicted"/>
<feature type="transmembrane region" description="Helical" evidence="7">
    <location>
        <begin position="311"/>
        <end position="332"/>
    </location>
</feature>
<feature type="transmembrane region" description="Helical" evidence="7">
    <location>
        <begin position="188"/>
        <end position="211"/>
    </location>
</feature>
<evidence type="ECO:0000313" key="8">
    <source>
        <dbReference type="EMBL" id="PJE78870.1"/>
    </source>
</evidence>
<dbReference type="InterPro" id="IPR050746">
    <property type="entry name" value="DAACS"/>
</dbReference>
<keyword evidence="3 7" id="KW-0812">Transmembrane</keyword>
<dbReference type="Gene3D" id="1.10.3860.10">
    <property type="entry name" value="Sodium:dicarboxylate symporter"/>
    <property type="match status" value="1"/>
</dbReference>
<organism evidence="8">
    <name type="scientific">invertebrate metagenome</name>
    <dbReference type="NCBI Taxonomy" id="1711999"/>
    <lineage>
        <taxon>unclassified sequences</taxon>
        <taxon>metagenomes</taxon>
        <taxon>organismal metagenomes</taxon>
    </lineage>
</organism>
<gene>
    <name evidence="8" type="primary">gltP_3</name>
    <name evidence="8" type="ORF">CI610_02188</name>
</gene>
<dbReference type="SUPFAM" id="SSF118215">
    <property type="entry name" value="Proton glutamate symport protein"/>
    <property type="match status" value="1"/>
</dbReference>
<evidence type="ECO:0000256" key="3">
    <source>
        <dbReference type="ARBA" id="ARBA00022692"/>
    </source>
</evidence>
<dbReference type="InterPro" id="IPR001991">
    <property type="entry name" value="Na-dicarboxylate_symporter"/>
</dbReference>
<dbReference type="GO" id="GO:0016020">
    <property type="term" value="C:membrane"/>
    <property type="evidence" value="ECO:0007669"/>
    <property type="project" value="UniProtKB-SubCell"/>
</dbReference>
<dbReference type="GO" id="GO:0015293">
    <property type="term" value="F:symporter activity"/>
    <property type="evidence" value="ECO:0007669"/>
    <property type="project" value="InterPro"/>
</dbReference>
<evidence type="ECO:0000256" key="4">
    <source>
        <dbReference type="ARBA" id="ARBA00022989"/>
    </source>
</evidence>
<feature type="transmembrane region" description="Helical" evidence="7">
    <location>
        <begin position="223"/>
        <end position="250"/>
    </location>
</feature>
<evidence type="ECO:0000256" key="5">
    <source>
        <dbReference type="ARBA" id="ARBA00023136"/>
    </source>
</evidence>
<evidence type="ECO:0000256" key="1">
    <source>
        <dbReference type="ARBA" id="ARBA00004141"/>
    </source>
</evidence>
<feature type="transmembrane region" description="Helical" evidence="7">
    <location>
        <begin position="41"/>
        <end position="66"/>
    </location>
</feature>
<keyword evidence="2" id="KW-0813">Transport</keyword>
<reference evidence="8" key="1">
    <citation type="journal article" date="2017" name="Appl. Environ. Microbiol.">
        <title>Molecular characterization of an Endozoicomonas-like organism causing infection in king scallop Pecten maximus L.</title>
        <authorList>
            <person name="Cano I."/>
            <person name="van Aerle R."/>
            <person name="Ross S."/>
            <person name="Verner-Jeffreys D.W."/>
            <person name="Paley R.K."/>
            <person name="Rimmer G."/>
            <person name="Ryder D."/>
            <person name="Hooper P."/>
            <person name="Stone D."/>
            <person name="Feist S.W."/>
        </authorList>
    </citation>
    <scope>NUCLEOTIDE SEQUENCE</scope>
</reference>
<dbReference type="AlphaFoldDB" id="A0A2H9T6L7"/>
<sequence>MRKNTATYILLALITGLAIGALIQLISSKDSLLQTYLVDGLFWAGGLMFVNMIKLLIVPLVFVSIVHAVCSLQDISQFGRLGIKTFLLYLVNTAIAIIAAMGLSLIIAPGRGSDIGLQSSSSELAPTSLPSLLDLIVGIVPANLFEALVQGNILQILFMAIITGIAIKKLENNETHSISHVFRLANNVMMKLINMVMQLAPVGILFLSARLASTLSMDGLMDVMSYILTVLGILLFWLLFFYPIVISLITKINPLVFLSKIREQLFFALSTSSSNATIPITYKTLTEKLGVSEQIAGFAVPMGATMNMSGAAVYMTVATLFISNSCGLHLPLSQLVTLALTVFFLAIATGGIPGGAAVTVGILLQLLGLPAEAMAIIFATDRMLDAACTATNVVGDTVVATIVAKTELRHKITNGKNNTTPEPRISRTLPSDSST</sequence>
<feature type="region of interest" description="Disordered" evidence="6">
    <location>
        <begin position="413"/>
        <end position="435"/>
    </location>
</feature>